<proteinExistence type="predicted"/>
<evidence type="ECO:0000313" key="2">
    <source>
        <dbReference type="Proteomes" id="UP000222542"/>
    </source>
</evidence>
<reference evidence="1 2" key="2">
    <citation type="journal article" date="2017" name="Genome Biol.">
        <title>New reference genome sequences of hot pepper reveal the massive evolution of plant disease-resistance genes by retroduplication.</title>
        <authorList>
            <person name="Kim S."/>
            <person name="Park J."/>
            <person name="Yeom S.I."/>
            <person name="Kim Y.M."/>
            <person name="Seo E."/>
            <person name="Kim K.T."/>
            <person name="Kim M.S."/>
            <person name="Lee J.M."/>
            <person name="Cheong K."/>
            <person name="Shin H.S."/>
            <person name="Kim S.B."/>
            <person name="Han K."/>
            <person name="Lee J."/>
            <person name="Park M."/>
            <person name="Lee H.A."/>
            <person name="Lee H.Y."/>
            <person name="Lee Y."/>
            <person name="Oh S."/>
            <person name="Lee J.H."/>
            <person name="Choi E."/>
            <person name="Choi E."/>
            <person name="Lee S.E."/>
            <person name="Jeon J."/>
            <person name="Kim H."/>
            <person name="Choi G."/>
            <person name="Song H."/>
            <person name="Lee J."/>
            <person name="Lee S.C."/>
            <person name="Kwon J.K."/>
            <person name="Lee H.Y."/>
            <person name="Koo N."/>
            <person name="Hong Y."/>
            <person name="Kim R.W."/>
            <person name="Kang W.H."/>
            <person name="Huh J.H."/>
            <person name="Kang B.C."/>
            <person name="Yang T.J."/>
            <person name="Lee Y.H."/>
            <person name="Bennetzen J.L."/>
            <person name="Choi D."/>
        </authorList>
    </citation>
    <scope>NUCLEOTIDE SEQUENCE [LARGE SCALE GENOMIC DNA]</scope>
    <source>
        <strain evidence="2">cv. CM334</strain>
    </source>
</reference>
<accession>A0A2G2ZYX9</accession>
<protein>
    <submittedName>
        <fullName evidence="1">Uncharacterized protein</fullName>
    </submittedName>
</protein>
<dbReference type="PANTHER" id="PTHR47441:SF3">
    <property type="entry name" value="RELEASE FACTOR GLUTAMINE METHYLTRANSFERASE"/>
    <property type="match status" value="1"/>
</dbReference>
<dbReference type="Gramene" id="PHT87178">
    <property type="protein sequence ID" value="PHT87178"/>
    <property type="gene ID" value="T459_09284"/>
</dbReference>
<comment type="caution">
    <text evidence="1">The sequence shown here is derived from an EMBL/GenBank/DDBJ whole genome shotgun (WGS) entry which is preliminary data.</text>
</comment>
<reference evidence="1 2" key="1">
    <citation type="journal article" date="2014" name="Nat. Genet.">
        <title>Genome sequence of the hot pepper provides insights into the evolution of pungency in Capsicum species.</title>
        <authorList>
            <person name="Kim S."/>
            <person name="Park M."/>
            <person name="Yeom S.I."/>
            <person name="Kim Y.M."/>
            <person name="Lee J.M."/>
            <person name="Lee H.A."/>
            <person name="Seo E."/>
            <person name="Choi J."/>
            <person name="Cheong K."/>
            <person name="Kim K.T."/>
            <person name="Jung K."/>
            <person name="Lee G.W."/>
            <person name="Oh S.K."/>
            <person name="Bae C."/>
            <person name="Kim S.B."/>
            <person name="Lee H.Y."/>
            <person name="Kim S.Y."/>
            <person name="Kim M.S."/>
            <person name="Kang B.C."/>
            <person name="Jo Y.D."/>
            <person name="Yang H.B."/>
            <person name="Jeong H.J."/>
            <person name="Kang W.H."/>
            <person name="Kwon J.K."/>
            <person name="Shin C."/>
            <person name="Lim J.Y."/>
            <person name="Park J.H."/>
            <person name="Huh J.H."/>
            <person name="Kim J.S."/>
            <person name="Kim B.D."/>
            <person name="Cohen O."/>
            <person name="Paran I."/>
            <person name="Suh M.C."/>
            <person name="Lee S.B."/>
            <person name="Kim Y.K."/>
            <person name="Shin Y."/>
            <person name="Noh S.J."/>
            <person name="Park J."/>
            <person name="Seo Y.S."/>
            <person name="Kwon S.Y."/>
            <person name="Kim H.A."/>
            <person name="Park J.M."/>
            <person name="Kim H.J."/>
            <person name="Choi S.B."/>
            <person name="Bosland P.W."/>
            <person name="Reeves G."/>
            <person name="Jo S.H."/>
            <person name="Lee B.W."/>
            <person name="Cho H.T."/>
            <person name="Choi H.S."/>
            <person name="Lee M.S."/>
            <person name="Yu Y."/>
            <person name="Do Choi Y."/>
            <person name="Park B.S."/>
            <person name="van Deynze A."/>
            <person name="Ashrafi H."/>
            <person name="Hill T."/>
            <person name="Kim W.T."/>
            <person name="Pai H.S."/>
            <person name="Ahn H.K."/>
            <person name="Yeam I."/>
            <person name="Giovannoni J.J."/>
            <person name="Rose J.K."/>
            <person name="Sorensen I."/>
            <person name="Lee S.J."/>
            <person name="Kim R.W."/>
            <person name="Choi I.Y."/>
            <person name="Choi B.S."/>
            <person name="Lim J.S."/>
            <person name="Lee Y.H."/>
            <person name="Choi D."/>
        </authorList>
    </citation>
    <scope>NUCLEOTIDE SEQUENCE [LARGE SCALE GENOMIC DNA]</scope>
    <source>
        <strain evidence="2">cv. CM334</strain>
    </source>
</reference>
<evidence type="ECO:0000313" key="1">
    <source>
        <dbReference type="EMBL" id="PHT87178.1"/>
    </source>
</evidence>
<dbReference type="SUPFAM" id="SSF53335">
    <property type="entry name" value="S-adenosyl-L-methionine-dependent methyltransferases"/>
    <property type="match status" value="1"/>
</dbReference>
<dbReference type="EMBL" id="AYRZ02000003">
    <property type="protein sequence ID" value="PHT87178.1"/>
    <property type="molecule type" value="Genomic_DNA"/>
</dbReference>
<dbReference type="STRING" id="4072.A0A2G2ZYX9"/>
<sequence length="94" mass="10106">MDWEMIDGIARILGSKGGVIGTDLSSVATAIASYNAQRLALDSGASGMNDLIHLCDGVVSALKPGGFFAFEVNYPCSGLHVYLDYMDWEEMSRL</sequence>
<dbReference type="InterPro" id="IPR029063">
    <property type="entry name" value="SAM-dependent_MTases_sf"/>
</dbReference>
<dbReference type="AlphaFoldDB" id="A0A2G2ZYX9"/>
<dbReference type="PANTHER" id="PTHR47441">
    <property type="match status" value="1"/>
</dbReference>
<organism evidence="1 2">
    <name type="scientific">Capsicum annuum</name>
    <name type="common">Capsicum pepper</name>
    <dbReference type="NCBI Taxonomy" id="4072"/>
    <lineage>
        <taxon>Eukaryota</taxon>
        <taxon>Viridiplantae</taxon>
        <taxon>Streptophyta</taxon>
        <taxon>Embryophyta</taxon>
        <taxon>Tracheophyta</taxon>
        <taxon>Spermatophyta</taxon>
        <taxon>Magnoliopsida</taxon>
        <taxon>eudicotyledons</taxon>
        <taxon>Gunneridae</taxon>
        <taxon>Pentapetalae</taxon>
        <taxon>asterids</taxon>
        <taxon>lamiids</taxon>
        <taxon>Solanales</taxon>
        <taxon>Solanaceae</taxon>
        <taxon>Solanoideae</taxon>
        <taxon>Capsiceae</taxon>
        <taxon>Capsicum</taxon>
    </lineage>
</organism>
<dbReference type="InterPro" id="IPR052663">
    <property type="entry name" value="RF_glutamine_MTase_cyano"/>
</dbReference>
<keyword evidence="2" id="KW-1185">Reference proteome</keyword>
<dbReference type="Proteomes" id="UP000222542">
    <property type="component" value="Unassembled WGS sequence"/>
</dbReference>
<name>A0A2G2ZYX9_CAPAN</name>
<gene>
    <name evidence="1" type="ORF">T459_09284</name>
</gene>